<organism evidence="4 5">
    <name type="scientific">Alistipes onderdonkii</name>
    <dbReference type="NCBI Taxonomy" id="328813"/>
    <lineage>
        <taxon>Bacteria</taxon>
        <taxon>Pseudomonadati</taxon>
        <taxon>Bacteroidota</taxon>
        <taxon>Bacteroidia</taxon>
        <taxon>Bacteroidales</taxon>
        <taxon>Rikenellaceae</taxon>
        <taxon>Alistipes</taxon>
    </lineage>
</organism>
<accession>A0A1Y3QX08</accession>
<reference evidence="5" key="1">
    <citation type="submission" date="2017-04" db="EMBL/GenBank/DDBJ databases">
        <title>Function of individual gut microbiota members based on whole genome sequencing of pure cultures obtained from chicken caecum.</title>
        <authorList>
            <person name="Medvecky M."/>
            <person name="Cejkova D."/>
            <person name="Polansky O."/>
            <person name="Karasova D."/>
            <person name="Kubasova T."/>
            <person name="Cizek A."/>
            <person name="Rychlik I."/>
        </authorList>
    </citation>
    <scope>NUCLEOTIDE SEQUENCE [LARGE SCALE GENOMIC DNA]</scope>
    <source>
        <strain evidence="5">An90</strain>
    </source>
</reference>
<comment type="caution">
    <text evidence="4">The sequence shown here is derived from an EMBL/GenBank/DDBJ whole genome shotgun (WGS) entry which is preliminary data.</text>
</comment>
<dbReference type="OrthoDB" id="59486at2"/>
<dbReference type="Gene3D" id="3.20.20.80">
    <property type="entry name" value="Glycosidases"/>
    <property type="match status" value="1"/>
</dbReference>
<gene>
    <name evidence="4" type="ORF">B5G41_10410</name>
</gene>
<evidence type="ECO:0000313" key="4">
    <source>
        <dbReference type="EMBL" id="OUN02927.1"/>
    </source>
</evidence>
<dbReference type="InterPro" id="IPR025277">
    <property type="entry name" value="Apiosidase-like_cat_dom"/>
</dbReference>
<dbReference type="Pfam" id="PF13204">
    <property type="entry name" value="Apiosidase"/>
    <property type="match status" value="1"/>
</dbReference>
<dbReference type="PANTHER" id="PTHR37836:SF3">
    <property type="entry name" value="ENDOGLUCANASE"/>
    <property type="match status" value="1"/>
</dbReference>
<feature type="chain" id="PRO_5012169608" description="DUF4038 domain-containing protein" evidence="1">
    <location>
        <begin position="22"/>
        <end position="478"/>
    </location>
</feature>
<evidence type="ECO:0000259" key="2">
    <source>
        <dbReference type="Pfam" id="PF12904"/>
    </source>
</evidence>
<dbReference type="Pfam" id="PF12904">
    <property type="entry name" value="Collagen_bind_2"/>
    <property type="match status" value="1"/>
</dbReference>
<protein>
    <recommendedName>
        <fullName evidence="6">DUF4038 domain-containing protein</fullName>
    </recommendedName>
</protein>
<dbReference type="RefSeq" id="WP_087402784.1">
    <property type="nucleotide sequence ID" value="NZ_NFHB01000006.1"/>
</dbReference>
<evidence type="ECO:0000256" key="1">
    <source>
        <dbReference type="SAM" id="SignalP"/>
    </source>
</evidence>
<dbReference type="Proteomes" id="UP000195772">
    <property type="component" value="Unassembled WGS sequence"/>
</dbReference>
<dbReference type="EMBL" id="NFHB01000006">
    <property type="protein sequence ID" value="OUN02927.1"/>
    <property type="molecule type" value="Genomic_DNA"/>
</dbReference>
<dbReference type="AlphaFoldDB" id="A0A1Y3QX08"/>
<feature type="domain" description="Putative collagen-binding" evidence="2">
    <location>
        <begin position="362"/>
        <end position="457"/>
    </location>
</feature>
<proteinExistence type="predicted"/>
<dbReference type="InterPro" id="IPR024749">
    <property type="entry name" value="Collagen-bd_put"/>
</dbReference>
<sequence>MRKLFALLFFALFLAPAPLGARPFSRGRIVVHPGGRYLQYADGRPFFYLGDTAWELFHRTTREEARLYLEDRARKGFTVIQAVCLAERDGLRVPNAYGDLPFADAGFTRPNERYFAYVDEVVAMADSLGLVIGLLPAWGDKFCLKWGPGPEIFTTEGRAEAFGRYLGERYRIRRNIIWILGGDRPPEGREPILRAFARGIACGVAGREDYSACLITYHPWGKSSSGDWLHDEPWLAFNMQQNGHAYDFDLWERIARDYARRPVKPVLDGEPIYEEHPIDFDREKYGTSEALHVRRAFYHEVFSGACGHTYGCHAVWQMWEPGRYAPVTGPVRSWRESLSLPGAYQVCYGRELIESRPFFRRIPDQGVIAGDAGRGHGRCTATRDSLGTYAMVYSESGRPFAVDLERVSGKRIVAWWYDVRSGRPLRIGEFRRRDAGATMTFTPPTCGKGNDWVLVLDDARMKYPPPGRCPEARSGAAG</sequence>
<dbReference type="eggNOG" id="COG2730">
    <property type="taxonomic scope" value="Bacteria"/>
</dbReference>
<keyword evidence="1" id="KW-0732">Signal</keyword>
<evidence type="ECO:0000259" key="3">
    <source>
        <dbReference type="Pfam" id="PF13204"/>
    </source>
</evidence>
<dbReference type="PANTHER" id="PTHR37836">
    <property type="entry name" value="LMO1036 PROTEIN"/>
    <property type="match status" value="1"/>
</dbReference>
<evidence type="ECO:0008006" key="6">
    <source>
        <dbReference type="Google" id="ProtNLM"/>
    </source>
</evidence>
<feature type="signal peptide" evidence="1">
    <location>
        <begin position="1"/>
        <end position="21"/>
    </location>
</feature>
<evidence type="ECO:0000313" key="5">
    <source>
        <dbReference type="Proteomes" id="UP000195772"/>
    </source>
</evidence>
<name>A0A1Y3QX08_9BACT</name>
<feature type="domain" description="Apiosidase-like catalytic" evidence="3">
    <location>
        <begin position="34"/>
        <end position="359"/>
    </location>
</feature>